<dbReference type="EMBL" id="FXSZ01000003">
    <property type="protein sequence ID" value="SMO54472.1"/>
    <property type="molecule type" value="Genomic_DNA"/>
</dbReference>
<evidence type="ECO:0000256" key="1">
    <source>
        <dbReference type="SAM" id="MobiDB-lite"/>
    </source>
</evidence>
<proteinExistence type="predicted"/>
<gene>
    <name evidence="3" type="ORF">SAMN06265350_103217</name>
</gene>
<keyword evidence="2" id="KW-1133">Transmembrane helix</keyword>
<evidence type="ECO:0000256" key="2">
    <source>
        <dbReference type="SAM" id="Phobius"/>
    </source>
</evidence>
<feature type="transmembrane region" description="Helical" evidence="2">
    <location>
        <begin position="52"/>
        <end position="70"/>
    </location>
</feature>
<feature type="compositionally biased region" description="Basic residues" evidence="1">
    <location>
        <begin position="1"/>
        <end position="19"/>
    </location>
</feature>
<feature type="transmembrane region" description="Helical" evidence="2">
    <location>
        <begin position="28"/>
        <end position="46"/>
    </location>
</feature>
<dbReference type="RefSeq" id="WP_142602570.1">
    <property type="nucleotide sequence ID" value="NZ_FXSZ01000003.1"/>
</dbReference>
<keyword evidence="2" id="KW-0812">Transmembrane</keyword>
<dbReference type="AlphaFoldDB" id="A0A521C4X3"/>
<evidence type="ECO:0000313" key="3">
    <source>
        <dbReference type="EMBL" id="SMO54472.1"/>
    </source>
</evidence>
<sequence length="80" mass="8547">MTHRKNKHRPQHQINHSHAKPQPQSHNAAVALAVFIGMLGLAVAFFSNGPNLLWMAVGVTAGALLGFILGNSIDKAAARK</sequence>
<evidence type="ECO:0008006" key="5">
    <source>
        <dbReference type="Google" id="ProtNLM"/>
    </source>
</evidence>
<organism evidence="3 4">
    <name type="scientific">Solitalea koreensis</name>
    <dbReference type="NCBI Taxonomy" id="543615"/>
    <lineage>
        <taxon>Bacteria</taxon>
        <taxon>Pseudomonadati</taxon>
        <taxon>Bacteroidota</taxon>
        <taxon>Sphingobacteriia</taxon>
        <taxon>Sphingobacteriales</taxon>
        <taxon>Sphingobacteriaceae</taxon>
        <taxon>Solitalea</taxon>
    </lineage>
</organism>
<keyword evidence="4" id="KW-1185">Reference proteome</keyword>
<reference evidence="3 4" key="1">
    <citation type="submission" date="2017-05" db="EMBL/GenBank/DDBJ databases">
        <authorList>
            <person name="Varghese N."/>
            <person name="Submissions S."/>
        </authorList>
    </citation>
    <scope>NUCLEOTIDE SEQUENCE [LARGE SCALE GENOMIC DNA]</scope>
    <source>
        <strain evidence="3 4">DSM 21342</strain>
    </source>
</reference>
<feature type="region of interest" description="Disordered" evidence="1">
    <location>
        <begin position="1"/>
        <end position="25"/>
    </location>
</feature>
<evidence type="ECO:0000313" key="4">
    <source>
        <dbReference type="Proteomes" id="UP000315971"/>
    </source>
</evidence>
<name>A0A521C4X3_9SPHI</name>
<accession>A0A521C4X3</accession>
<protein>
    <recommendedName>
        <fullName evidence="5">Glycine zipper</fullName>
    </recommendedName>
</protein>
<keyword evidence="2" id="KW-0472">Membrane</keyword>
<dbReference type="Proteomes" id="UP000315971">
    <property type="component" value="Unassembled WGS sequence"/>
</dbReference>